<feature type="compositionally biased region" description="Low complexity" evidence="1">
    <location>
        <begin position="24"/>
        <end position="37"/>
    </location>
</feature>
<sequence>MEFKTHDYRAEEKVYSLTRISVSSHPLWSSPSSSLSHTQDDGSTEFFDPLRGLSTETLEPVENTAVVEKLPATQPTSHLSSKKEWTSFNKLLMQRFPIPKMISVCSIWPGFVSRIGTNGYHQVVCSGERKQDLPTCG</sequence>
<organism evidence="2 3">
    <name type="scientific">Lactuca saligna</name>
    <name type="common">Willowleaf lettuce</name>
    <dbReference type="NCBI Taxonomy" id="75948"/>
    <lineage>
        <taxon>Eukaryota</taxon>
        <taxon>Viridiplantae</taxon>
        <taxon>Streptophyta</taxon>
        <taxon>Embryophyta</taxon>
        <taxon>Tracheophyta</taxon>
        <taxon>Spermatophyta</taxon>
        <taxon>Magnoliopsida</taxon>
        <taxon>eudicotyledons</taxon>
        <taxon>Gunneridae</taxon>
        <taxon>Pentapetalae</taxon>
        <taxon>asterids</taxon>
        <taxon>campanulids</taxon>
        <taxon>Asterales</taxon>
        <taxon>Asteraceae</taxon>
        <taxon>Cichorioideae</taxon>
        <taxon>Cichorieae</taxon>
        <taxon>Lactucinae</taxon>
        <taxon>Lactuca</taxon>
    </lineage>
</organism>
<evidence type="ECO:0000256" key="1">
    <source>
        <dbReference type="SAM" id="MobiDB-lite"/>
    </source>
</evidence>
<dbReference type="Proteomes" id="UP001177003">
    <property type="component" value="Chromosome 3"/>
</dbReference>
<accession>A0AA35YPQ2</accession>
<feature type="region of interest" description="Disordered" evidence="1">
    <location>
        <begin position="24"/>
        <end position="43"/>
    </location>
</feature>
<evidence type="ECO:0000313" key="3">
    <source>
        <dbReference type="Proteomes" id="UP001177003"/>
    </source>
</evidence>
<evidence type="ECO:0000313" key="2">
    <source>
        <dbReference type="EMBL" id="CAI9277890.1"/>
    </source>
</evidence>
<reference evidence="2" key="1">
    <citation type="submission" date="2023-04" db="EMBL/GenBank/DDBJ databases">
        <authorList>
            <person name="Vijverberg K."/>
            <person name="Xiong W."/>
            <person name="Schranz E."/>
        </authorList>
    </citation>
    <scope>NUCLEOTIDE SEQUENCE</scope>
</reference>
<gene>
    <name evidence="2" type="ORF">LSALG_LOCUS17796</name>
</gene>
<keyword evidence="3" id="KW-1185">Reference proteome</keyword>
<name>A0AA35YPQ2_LACSI</name>
<proteinExistence type="predicted"/>
<dbReference type="AlphaFoldDB" id="A0AA35YPQ2"/>
<dbReference type="EMBL" id="OX465079">
    <property type="protein sequence ID" value="CAI9277890.1"/>
    <property type="molecule type" value="Genomic_DNA"/>
</dbReference>
<protein>
    <submittedName>
        <fullName evidence="2">Uncharacterized protein</fullName>
    </submittedName>
</protein>